<evidence type="ECO:0000313" key="2">
    <source>
        <dbReference type="Proteomes" id="UP000051681"/>
    </source>
</evidence>
<reference evidence="1 2" key="1">
    <citation type="submission" date="2015-09" db="EMBL/GenBank/DDBJ databases">
        <authorList>
            <consortium name="Swine Surveillance"/>
        </authorList>
    </citation>
    <scope>NUCLEOTIDE SEQUENCE [LARGE SCALE GENOMIC DNA]</scope>
    <source>
        <strain evidence="1 2">CECT 8383</strain>
    </source>
</reference>
<organism evidence="1 2">
    <name type="scientific">Thalassovita mediterranea</name>
    <dbReference type="NCBI Taxonomy" id="340021"/>
    <lineage>
        <taxon>Bacteria</taxon>
        <taxon>Pseudomonadati</taxon>
        <taxon>Pseudomonadota</taxon>
        <taxon>Alphaproteobacteria</taxon>
        <taxon>Rhodobacterales</taxon>
        <taxon>Roseobacteraceae</taxon>
        <taxon>Thalassovita</taxon>
    </lineage>
</organism>
<protein>
    <recommendedName>
        <fullName evidence="3">Methyl-accepting chemotaxis protein</fullName>
    </recommendedName>
</protein>
<sequence>MQHFRMTAPTVPAINDGPFLRMETVLTDILDKLFFAFDTTKTLRKGVADLDQLLAPENLVQINEKQGAIADLMAQIDENSKDAKAFVQDLRDNGRKMSSTLKDLSKIIQSSNIVSLNARIIAQSHRHKALGAQLIRLAESISDISGDATNLVSEMFDVIDTIVTTTEDMGQNVEARARALFSTLKPKAKALEAALISLEKGMKAASTASAWLSDYVAVAEKDVSEVISALQVGDRSRQRAEHVRFITERASLHPPHSTEAASLTLLARAQMQETVTETITDTRKARQLFASLRERQKDFLARCEEIARSFQDSAYALTNAAAPIDGKAFDFAASAEAEQRTQERLNEADTALASHSKVLSDNAFQMQLAALNTIITCARGFKQAMDMIMISQQINEVISEAPVTFDKFAETMEQTKAKMQAWAAREAEGGEGADISHMDNEDPALQQAREVLEKLLPSLEGDAPQIAHAIVSSADSFENFVEELELLDQVEKVALAPLPLDRGLVSEAFIDHLAEIHKVYTMQAERDIQDVMFSQLKEEEPAIEDAAAVTAPAAAAPAAAEPAAEAEDDLDDIFF</sequence>
<keyword evidence="2" id="KW-1185">Reference proteome</keyword>
<dbReference type="EMBL" id="CYSF01000012">
    <property type="protein sequence ID" value="CUH85354.1"/>
    <property type="molecule type" value="Genomic_DNA"/>
</dbReference>
<proteinExistence type="predicted"/>
<gene>
    <name evidence="1" type="ORF">TM5383_02583</name>
</gene>
<name>A0A0P1H6E3_9RHOB</name>
<dbReference type="OrthoDB" id="9816265at2"/>
<dbReference type="Proteomes" id="UP000051681">
    <property type="component" value="Unassembled WGS sequence"/>
</dbReference>
<accession>A0A0P1H6E3</accession>
<evidence type="ECO:0000313" key="1">
    <source>
        <dbReference type="EMBL" id="CUH85354.1"/>
    </source>
</evidence>
<dbReference type="AlphaFoldDB" id="A0A0P1H6E3"/>
<dbReference type="RefSeq" id="WP_058319409.1">
    <property type="nucleotide sequence ID" value="NZ_CYSF01000012.1"/>
</dbReference>
<evidence type="ECO:0008006" key="3">
    <source>
        <dbReference type="Google" id="ProtNLM"/>
    </source>
</evidence>
<dbReference type="STRING" id="340021.TM5383_02583"/>